<dbReference type="InterPro" id="IPR036412">
    <property type="entry name" value="HAD-like_sf"/>
</dbReference>
<reference evidence="4" key="1">
    <citation type="submission" date="2020-10" db="EMBL/GenBank/DDBJ databases">
        <title>Chromosome-scale genome assembly of the Allis shad, Alosa alosa.</title>
        <authorList>
            <person name="Margot Z."/>
            <person name="Christophe K."/>
            <person name="Cabau C."/>
            <person name="Louis A."/>
            <person name="Berthelot C."/>
            <person name="Parey E."/>
            <person name="Roest Crollius H."/>
            <person name="Montfort J."/>
            <person name="Robinson-Rechavi M."/>
            <person name="Bucao C."/>
            <person name="Bouchez O."/>
            <person name="Gislard M."/>
            <person name="Lluch J."/>
            <person name="Milhes M."/>
            <person name="Lampietro C."/>
            <person name="Lopez Roques C."/>
            <person name="Donnadieu C."/>
            <person name="Braasch I."/>
            <person name="Desvignes T."/>
            <person name="Postlethwait J."/>
            <person name="Bobe J."/>
            <person name="Guiguen Y."/>
        </authorList>
    </citation>
    <scope>NUCLEOTIDE SEQUENCE</scope>
    <source>
        <strain evidence="4">M-15738</strain>
        <tissue evidence="4">Blood</tissue>
    </source>
</reference>
<dbReference type="AlphaFoldDB" id="A0AAV6FX35"/>
<evidence type="ECO:0000313" key="4">
    <source>
        <dbReference type="EMBL" id="KAG5265827.1"/>
    </source>
</evidence>
<dbReference type="InterPro" id="IPR000073">
    <property type="entry name" value="AB_hydrolase_1"/>
</dbReference>
<organism evidence="4 5">
    <name type="scientific">Alosa alosa</name>
    <name type="common">allis shad</name>
    <dbReference type="NCBI Taxonomy" id="278164"/>
    <lineage>
        <taxon>Eukaryota</taxon>
        <taxon>Metazoa</taxon>
        <taxon>Chordata</taxon>
        <taxon>Craniata</taxon>
        <taxon>Vertebrata</taxon>
        <taxon>Euteleostomi</taxon>
        <taxon>Actinopterygii</taxon>
        <taxon>Neopterygii</taxon>
        <taxon>Teleostei</taxon>
        <taxon>Clupei</taxon>
        <taxon>Clupeiformes</taxon>
        <taxon>Clupeoidei</taxon>
        <taxon>Clupeidae</taxon>
        <taxon>Alosa</taxon>
    </lineage>
</organism>
<name>A0AAV6FX35_9TELE</name>
<dbReference type="InterPro" id="IPR023214">
    <property type="entry name" value="HAD_sf"/>
</dbReference>
<dbReference type="InterPro" id="IPR000639">
    <property type="entry name" value="Epox_hydrolase-like"/>
</dbReference>
<dbReference type="InterPro" id="IPR023198">
    <property type="entry name" value="PGP-like_dom2"/>
</dbReference>
<evidence type="ECO:0000256" key="1">
    <source>
        <dbReference type="ARBA" id="ARBA00022801"/>
    </source>
</evidence>
<dbReference type="Gene3D" id="3.40.50.1820">
    <property type="entry name" value="alpha/beta hydrolase"/>
    <property type="match status" value="1"/>
</dbReference>
<dbReference type="Pfam" id="PF00561">
    <property type="entry name" value="Abhydrolase_1"/>
    <property type="match status" value="1"/>
</dbReference>
<keyword evidence="1" id="KW-0378">Hydrolase</keyword>
<dbReference type="PANTHER" id="PTHR43329">
    <property type="entry name" value="EPOXIDE HYDROLASE"/>
    <property type="match status" value="1"/>
</dbReference>
<dbReference type="SUPFAM" id="SSF56784">
    <property type="entry name" value="HAD-like"/>
    <property type="match status" value="1"/>
</dbReference>
<accession>A0AAV6FX35</accession>
<protein>
    <recommendedName>
        <fullName evidence="3">AB hydrolase-1 domain-containing protein</fullName>
    </recommendedName>
</protein>
<dbReference type="GO" id="GO:0004301">
    <property type="term" value="F:epoxide hydrolase activity"/>
    <property type="evidence" value="ECO:0007669"/>
    <property type="project" value="UniProtKB-ARBA"/>
</dbReference>
<evidence type="ECO:0000256" key="2">
    <source>
        <dbReference type="ARBA" id="ARBA00038334"/>
    </source>
</evidence>
<dbReference type="Proteomes" id="UP000823561">
    <property type="component" value="Chromosome 19"/>
</dbReference>
<proteinExistence type="inferred from homology"/>
<dbReference type="Gene3D" id="1.10.150.240">
    <property type="entry name" value="Putative phosphatase, domain 2"/>
    <property type="match status" value="1"/>
</dbReference>
<feature type="domain" description="AB hydrolase-1" evidence="3">
    <location>
        <begin position="284"/>
        <end position="560"/>
    </location>
</feature>
<comment type="similarity">
    <text evidence="2">Belongs to the AB hydrolase superfamily. Epoxide hydrolase family.</text>
</comment>
<dbReference type="FunFam" id="3.40.50.1820:FF:000067">
    <property type="entry name" value="Bifunctional epoxide hydrolase 2"/>
    <property type="match status" value="1"/>
</dbReference>
<dbReference type="PRINTS" id="PR00111">
    <property type="entry name" value="ABHYDROLASE"/>
</dbReference>
<evidence type="ECO:0000259" key="3">
    <source>
        <dbReference type="Pfam" id="PF00561"/>
    </source>
</evidence>
<keyword evidence="5" id="KW-1185">Reference proteome</keyword>
<dbReference type="CDD" id="cd02603">
    <property type="entry name" value="HAD_sEH-N_like"/>
    <property type="match status" value="1"/>
</dbReference>
<comment type="caution">
    <text evidence="4">The sequence shown here is derived from an EMBL/GenBank/DDBJ whole genome shotgun (WGS) entry which is preliminary data.</text>
</comment>
<gene>
    <name evidence="4" type="ORF">AALO_G00246810</name>
</gene>
<dbReference type="PRINTS" id="PR00412">
    <property type="entry name" value="EPOXHYDRLASE"/>
</dbReference>
<dbReference type="Gene3D" id="3.40.50.1000">
    <property type="entry name" value="HAD superfamily/HAD-like"/>
    <property type="match status" value="1"/>
</dbReference>
<sequence>MSMILRNFSARVASGSSCVNLCPMALKKAVLFNLWGGVLKTRPSQSFLKYEKSLGLPSDFISKALAADADGTENALVRAERGKLTLQQMFTELEEACKKEASAQGLPLPAEFSLVKLFEEIQGVDFHRPILEAAAALHHQGVLTGVLANLWVDDTPHRHHTAQILSVLEGHFDLVLRSCFTGARVPEPAMFNAALKKLSLTPQQAVWVDTEEESVKAAEGLGMAAVLVKDPSAVLSQLQTHTGVEVNSTKDGLPAACNPEEVTHGFVNIKPGVKIHFVEMGDGPPILFCHGFPESWYSWRYQIPALADAGFRVLVPDLKGYGDSSAPEAIEEYSQEALCQDVVTFMDKLGIPQVTLIGHDWGGALVWNMVQCHPERVRAVASLNTPLFPVDPNKNPMEGLKAMPISDYQIYFQKPGVAEAELQKDLERTFKIFFSASDEEGKRPPISTSKVCERGGLFVGLPEEIPRSHMLSEAALKYYVQQFTKSGFRGPLNWYRNVESNWRWMLSRPRSKILVPALMVTAGKDPVLLPAFTHGMENMIPNLSRGHIEECGHWTQMERPAELNKILIGWLKETHQKASIAVIPKL</sequence>
<dbReference type="SUPFAM" id="SSF53474">
    <property type="entry name" value="alpha/beta-Hydrolases"/>
    <property type="match status" value="1"/>
</dbReference>
<dbReference type="InterPro" id="IPR029058">
    <property type="entry name" value="AB_hydrolase_fold"/>
</dbReference>
<evidence type="ECO:0000313" key="5">
    <source>
        <dbReference type="Proteomes" id="UP000823561"/>
    </source>
</evidence>
<dbReference type="EMBL" id="JADWDJ010000019">
    <property type="protein sequence ID" value="KAG5265827.1"/>
    <property type="molecule type" value="Genomic_DNA"/>
</dbReference>